<accession>A0A1L8CTH1</accession>
<dbReference type="GO" id="GO:0016491">
    <property type="term" value="F:oxidoreductase activity"/>
    <property type="evidence" value="ECO:0007669"/>
    <property type="project" value="InterPro"/>
</dbReference>
<dbReference type="AlphaFoldDB" id="A0A1L8CTH1"/>
<name>A0A1L8CTH1_9THEO</name>
<dbReference type="SUPFAM" id="SSF47240">
    <property type="entry name" value="Ferritin-like"/>
    <property type="match status" value="1"/>
</dbReference>
<dbReference type="InterPro" id="IPR009078">
    <property type="entry name" value="Ferritin-like_SF"/>
</dbReference>
<organism evidence="2 3">
    <name type="scientific">Carboxydothermus pertinax</name>
    <dbReference type="NCBI Taxonomy" id="870242"/>
    <lineage>
        <taxon>Bacteria</taxon>
        <taxon>Bacillati</taxon>
        <taxon>Bacillota</taxon>
        <taxon>Clostridia</taxon>
        <taxon>Thermoanaerobacterales</taxon>
        <taxon>Thermoanaerobacteraceae</taxon>
        <taxon>Carboxydothermus</taxon>
    </lineage>
</organism>
<dbReference type="Gene3D" id="1.20.5.420">
    <property type="entry name" value="Immunoglobulin FC, subunit C"/>
    <property type="match status" value="1"/>
</dbReference>
<reference evidence="3" key="1">
    <citation type="submission" date="2016-12" db="EMBL/GenBank/DDBJ databases">
        <title>Draft Genome Sequences od Carboxydothermus pertinax and islandicus, Hydrogenogenic Carboxydotrophic Bacteria.</title>
        <authorList>
            <person name="Fukuyama Y."/>
            <person name="Ohmae K."/>
            <person name="Yoneda Y."/>
            <person name="Yoshida T."/>
            <person name="Sako Y."/>
        </authorList>
    </citation>
    <scope>NUCLEOTIDE SEQUENCE [LARGE SCALE GENOMIC DNA]</scope>
    <source>
        <strain evidence="3">Ug1</strain>
    </source>
</reference>
<dbReference type="InterPro" id="IPR003251">
    <property type="entry name" value="Rr_diiron-bd_dom"/>
</dbReference>
<dbReference type="RefSeq" id="WP_075858634.1">
    <property type="nucleotide sequence ID" value="NZ_BDJK01000009.1"/>
</dbReference>
<evidence type="ECO:0000313" key="2">
    <source>
        <dbReference type="EMBL" id="GAV22154.1"/>
    </source>
</evidence>
<dbReference type="Gene3D" id="1.20.1260.10">
    <property type="match status" value="1"/>
</dbReference>
<sequence length="134" mass="15569">MDYDKLVTMLDKALKAEKEAELFYTEVLKASNDYLIREAFVEARHDEREHIVKLSDLYRDLTGKNPVISGTIPEKVTNMKEAVQKAIAGEEAAIRDYLDLINYSTLEKVDRVIYEIRNDEIVHLEKFQALYNTL</sequence>
<gene>
    <name evidence="2" type="ORF">cpu_06640</name>
</gene>
<dbReference type="GO" id="GO:0046872">
    <property type="term" value="F:metal ion binding"/>
    <property type="evidence" value="ECO:0007669"/>
    <property type="project" value="InterPro"/>
</dbReference>
<keyword evidence="3" id="KW-1185">Reference proteome</keyword>
<feature type="domain" description="Rubrerythrin diiron-binding" evidence="1">
    <location>
        <begin position="9"/>
        <end position="131"/>
    </location>
</feature>
<dbReference type="OrthoDB" id="1808219at2"/>
<dbReference type="EMBL" id="BDJK01000009">
    <property type="protein sequence ID" value="GAV22154.1"/>
    <property type="molecule type" value="Genomic_DNA"/>
</dbReference>
<dbReference type="InterPro" id="IPR012347">
    <property type="entry name" value="Ferritin-like"/>
</dbReference>
<dbReference type="Pfam" id="PF02915">
    <property type="entry name" value="Rubrerythrin"/>
    <property type="match status" value="1"/>
</dbReference>
<evidence type="ECO:0000259" key="1">
    <source>
        <dbReference type="Pfam" id="PF02915"/>
    </source>
</evidence>
<dbReference type="Proteomes" id="UP000187485">
    <property type="component" value="Unassembled WGS sequence"/>
</dbReference>
<evidence type="ECO:0000313" key="3">
    <source>
        <dbReference type="Proteomes" id="UP000187485"/>
    </source>
</evidence>
<dbReference type="CDD" id="cd00657">
    <property type="entry name" value="Ferritin_like"/>
    <property type="match status" value="1"/>
</dbReference>
<proteinExistence type="predicted"/>
<dbReference type="STRING" id="870242.cpu_06640"/>
<comment type="caution">
    <text evidence="2">The sequence shown here is derived from an EMBL/GenBank/DDBJ whole genome shotgun (WGS) entry which is preliminary data.</text>
</comment>
<protein>
    <recommendedName>
        <fullName evidence="1">Rubrerythrin diiron-binding domain-containing protein</fullName>
    </recommendedName>
</protein>